<feature type="non-terminal residue" evidence="2">
    <location>
        <position position="297"/>
    </location>
</feature>
<gene>
    <name evidence="2" type="ORF">FOZ63_030469</name>
</gene>
<accession>A0A7J6S541</accession>
<feature type="compositionally biased region" description="Basic residues" evidence="1">
    <location>
        <begin position="262"/>
        <end position="297"/>
    </location>
</feature>
<feature type="region of interest" description="Disordered" evidence="1">
    <location>
        <begin position="107"/>
        <end position="134"/>
    </location>
</feature>
<evidence type="ECO:0000313" key="3">
    <source>
        <dbReference type="Proteomes" id="UP000553632"/>
    </source>
</evidence>
<comment type="caution">
    <text evidence="2">The sequence shown here is derived from an EMBL/GenBank/DDBJ whole genome shotgun (WGS) entry which is preliminary data.</text>
</comment>
<organism evidence="2 3">
    <name type="scientific">Perkinsus olseni</name>
    <name type="common">Perkinsus atlanticus</name>
    <dbReference type="NCBI Taxonomy" id="32597"/>
    <lineage>
        <taxon>Eukaryota</taxon>
        <taxon>Sar</taxon>
        <taxon>Alveolata</taxon>
        <taxon>Perkinsozoa</taxon>
        <taxon>Perkinsea</taxon>
        <taxon>Perkinsida</taxon>
        <taxon>Perkinsidae</taxon>
        <taxon>Perkinsus</taxon>
    </lineage>
</organism>
<proteinExistence type="predicted"/>
<evidence type="ECO:0000256" key="1">
    <source>
        <dbReference type="SAM" id="MobiDB-lite"/>
    </source>
</evidence>
<name>A0A7J6S541_PEROL</name>
<sequence>RVVILNNSVHPMADVTLSTAAVVGGGGGGADVPSSPPTTSPPSSHKQDVLLAAAAAAVAPDTTIIHNIERDLHLALTAADFRELSLVVGASIMGSVVDKYNRLQHRQEEGGGGGGGGCAQADDDRRPATTKGPTCVDMSAQDAFRAFSHLLTPRPMISGLEGEPHIFNNKNNQQQQEDPLMDFDVVHRITADPTTAAKDSQQITHKCLQLVASHKDMLNSAPIPGSTSQHIINNRLPDPLDQTADYYDVDDADDAAGSYSSKRSKRSKKSKSSSKKHKSSSKKHHHHHHHHRSESEM</sequence>
<feature type="region of interest" description="Disordered" evidence="1">
    <location>
        <begin position="24"/>
        <end position="46"/>
    </location>
</feature>
<protein>
    <submittedName>
        <fullName evidence="2">Uncharacterized protein</fullName>
    </submittedName>
</protein>
<dbReference type="EMBL" id="JABANO010020693">
    <property type="protein sequence ID" value="KAF4728069.1"/>
    <property type="molecule type" value="Genomic_DNA"/>
</dbReference>
<keyword evidence="3" id="KW-1185">Reference proteome</keyword>
<dbReference type="Proteomes" id="UP000553632">
    <property type="component" value="Unassembled WGS sequence"/>
</dbReference>
<dbReference type="AlphaFoldDB" id="A0A7J6S541"/>
<reference evidence="2 3" key="1">
    <citation type="submission" date="2020-04" db="EMBL/GenBank/DDBJ databases">
        <title>Perkinsus olseni comparative genomics.</title>
        <authorList>
            <person name="Bogema D.R."/>
        </authorList>
    </citation>
    <scope>NUCLEOTIDE SEQUENCE [LARGE SCALE GENOMIC DNA]</scope>
    <source>
        <strain evidence="2 3">ATCC PRA-207</strain>
    </source>
</reference>
<feature type="region of interest" description="Disordered" evidence="1">
    <location>
        <begin position="243"/>
        <end position="297"/>
    </location>
</feature>
<evidence type="ECO:0000313" key="2">
    <source>
        <dbReference type="EMBL" id="KAF4728069.1"/>
    </source>
</evidence>
<dbReference type="OMA" id="DDIGSSC"/>